<evidence type="ECO:0000256" key="1">
    <source>
        <dbReference type="ARBA" id="ARBA00001954"/>
    </source>
</evidence>
<reference evidence="3" key="1">
    <citation type="submission" date="2014-05" db="EMBL/GenBank/DDBJ databases">
        <authorList>
            <person name="Chronopoulou M."/>
        </authorList>
    </citation>
    <scope>NUCLEOTIDE SEQUENCE</scope>
    <source>
        <tissue evidence="3">Whole organism</tissue>
    </source>
</reference>
<evidence type="ECO:0000256" key="2">
    <source>
        <dbReference type="SAM" id="MobiDB-lite"/>
    </source>
</evidence>
<feature type="region of interest" description="Disordered" evidence="2">
    <location>
        <begin position="92"/>
        <end position="134"/>
    </location>
</feature>
<protein>
    <recommendedName>
        <fullName evidence="4">Fe2OG dioxygenase domain-containing protein</fullName>
    </recommendedName>
</protein>
<proteinExistence type="predicted"/>
<dbReference type="OrthoDB" id="6375587at2759"/>
<organism evidence="3">
    <name type="scientific">Lepeophtheirus salmonis</name>
    <name type="common">Salmon louse</name>
    <name type="synonym">Caligus salmonis</name>
    <dbReference type="NCBI Taxonomy" id="72036"/>
    <lineage>
        <taxon>Eukaryota</taxon>
        <taxon>Metazoa</taxon>
        <taxon>Ecdysozoa</taxon>
        <taxon>Arthropoda</taxon>
        <taxon>Crustacea</taxon>
        <taxon>Multicrustacea</taxon>
        <taxon>Hexanauplia</taxon>
        <taxon>Copepoda</taxon>
        <taxon>Siphonostomatoida</taxon>
        <taxon>Caligidae</taxon>
        <taxon>Lepeophtheirus</taxon>
    </lineage>
</organism>
<dbReference type="AlphaFoldDB" id="A0A0K2V338"/>
<dbReference type="Gene3D" id="2.60.120.590">
    <property type="entry name" value="Alpha-ketoglutarate-dependent dioxygenase AlkB-like"/>
    <property type="match status" value="1"/>
</dbReference>
<feature type="compositionally biased region" description="Basic and acidic residues" evidence="2">
    <location>
        <begin position="1"/>
        <end position="31"/>
    </location>
</feature>
<dbReference type="EMBL" id="HACA01027378">
    <property type="protein sequence ID" value="CDW44739.1"/>
    <property type="molecule type" value="Transcribed_RNA"/>
</dbReference>
<feature type="region of interest" description="Disordered" evidence="2">
    <location>
        <begin position="1"/>
        <end position="66"/>
    </location>
</feature>
<name>A0A0K2V338_LEPSM</name>
<dbReference type="EMBL" id="HACA01027379">
    <property type="protein sequence ID" value="CDW44740.1"/>
    <property type="molecule type" value="Transcribed_RNA"/>
</dbReference>
<evidence type="ECO:0008006" key="4">
    <source>
        <dbReference type="Google" id="ProtNLM"/>
    </source>
</evidence>
<dbReference type="SUPFAM" id="SSF51197">
    <property type="entry name" value="Clavaminate synthase-like"/>
    <property type="match status" value="1"/>
</dbReference>
<dbReference type="PANTHER" id="PTHR42256:SF1">
    <property type="entry name" value="FE2OG DIOXYGENASE DOMAIN-CONTAINING PROTEIN"/>
    <property type="match status" value="1"/>
</dbReference>
<dbReference type="PANTHER" id="PTHR42256">
    <property type="entry name" value="OXOGLUTARATE/IRON-DEPENDENT DIOXYGENASE"/>
    <property type="match status" value="1"/>
</dbReference>
<sequence>MSEDVNGKDYRPQRRHSIERYRPGARNRQDEDYGEDLSEQLGGMSIREDKGRGRGRGKLPLAPRDLRNKLNEIRKNAPPLDQHHYINSNNINIHSNYHRNNNHHRNDNRYHYPKGRGKQGQQNEDRREDASGSLPLVTRNTECFEPSYEPPDMRILFAQPDWKKYERKCSTRDVIMVTNLFGSPDDKSIYDSLLCEIEESGIDPDQLWQSWHGDSHLIADDKKPWKKKCPTFSMVIDKIADYFKMDVKATRFNWYRDSSEWKPYHHDAAAVKYNRAKTQNFTAGVSFGTERDAAFQHAKTKTVVTLPQVNGCVYTFGRDVNILWRHGIPQVSLEDEKEDGGRISIILWGWIDQHEL</sequence>
<accession>A0A0K2V338</accession>
<comment type="cofactor">
    <cofactor evidence="1">
        <name>Fe(2+)</name>
        <dbReference type="ChEBI" id="CHEBI:29033"/>
    </cofactor>
</comment>
<dbReference type="InterPro" id="IPR037151">
    <property type="entry name" value="AlkB-like_sf"/>
</dbReference>
<evidence type="ECO:0000313" key="3">
    <source>
        <dbReference type="EMBL" id="CDW44740.1"/>
    </source>
</evidence>